<evidence type="ECO:0000313" key="2">
    <source>
        <dbReference type="EMBL" id="SEK11707.1"/>
    </source>
</evidence>
<proteinExistence type="predicted"/>
<evidence type="ECO:0000259" key="1">
    <source>
        <dbReference type="Pfam" id="PF01841"/>
    </source>
</evidence>
<feature type="domain" description="Transglutaminase-like" evidence="1">
    <location>
        <begin position="35"/>
        <end position="136"/>
    </location>
</feature>
<dbReference type="PANTHER" id="PTHR33490">
    <property type="entry name" value="BLR5614 PROTEIN-RELATED"/>
    <property type="match status" value="1"/>
</dbReference>
<dbReference type="Gene3D" id="3.10.620.30">
    <property type="match status" value="1"/>
</dbReference>
<dbReference type="GeneID" id="80821243"/>
<name>A0A975WFL5_9RHOB</name>
<evidence type="ECO:0000313" key="3">
    <source>
        <dbReference type="Proteomes" id="UP000182932"/>
    </source>
</evidence>
<dbReference type="InterPro" id="IPR002931">
    <property type="entry name" value="Transglutaminase-like"/>
</dbReference>
<organism evidence="2 3">
    <name type="scientific">Marinovum algicola</name>
    <dbReference type="NCBI Taxonomy" id="42444"/>
    <lineage>
        <taxon>Bacteria</taxon>
        <taxon>Pseudomonadati</taxon>
        <taxon>Pseudomonadota</taxon>
        <taxon>Alphaproteobacteria</taxon>
        <taxon>Rhodobacterales</taxon>
        <taxon>Roseobacteraceae</taxon>
        <taxon>Marinovum</taxon>
    </lineage>
</organism>
<dbReference type="EMBL" id="FNYY01000041">
    <property type="protein sequence ID" value="SEK11707.1"/>
    <property type="molecule type" value="Genomic_DNA"/>
</dbReference>
<protein>
    <submittedName>
        <fullName evidence="2">Transglutaminase-like superfamily protein</fullName>
    </submittedName>
</protein>
<reference evidence="2 3" key="1">
    <citation type="submission" date="2016-10" db="EMBL/GenBank/DDBJ databases">
        <authorList>
            <person name="Varghese N."/>
            <person name="Submissions S."/>
        </authorList>
    </citation>
    <scope>NUCLEOTIDE SEQUENCE [LARGE SCALE GENOMIC DNA]</scope>
    <source>
        <strain evidence="2 3">FF3</strain>
    </source>
</reference>
<comment type="caution">
    <text evidence="2">The sequence shown here is derived from an EMBL/GenBank/DDBJ whole genome shotgun (WGS) entry which is preliminary data.</text>
</comment>
<dbReference type="AlphaFoldDB" id="A0A975WFL5"/>
<dbReference type="RefSeq" id="WP_074840486.1">
    <property type="nucleotide sequence ID" value="NZ_CATMKJ010000015.1"/>
</dbReference>
<sequence length="264" mass="29638">MQTTTPRLQPSRLLDFTAGSIEDLISRRDWRDLDEHRRIGAAYDFVRNEIRFGYNRRDDIAASEVLKDGYGQCNTKATLLMALLRGLGVPCRLHGFTIHKALQRGIVPEAVYALAPAEILHSWVEVPLDGSWINLEGFILDAAYLSRLQNAFPERQGLCGYGVGTDVLGAPPVDWRGSDTYIQKTGIARDLGLYDSPDAFYRVHRQAFGPLRDWLYSRVVRHWLNARVRRIRAGKVPSIPGLLETQTAPCQLIPRAGGFTPPKA</sequence>
<dbReference type="Pfam" id="PF01841">
    <property type="entry name" value="Transglut_core"/>
    <property type="match status" value="1"/>
</dbReference>
<dbReference type="SUPFAM" id="SSF54001">
    <property type="entry name" value="Cysteine proteinases"/>
    <property type="match status" value="1"/>
</dbReference>
<dbReference type="Proteomes" id="UP000182932">
    <property type="component" value="Unassembled WGS sequence"/>
</dbReference>
<accession>A0A975WFL5</accession>
<gene>
    <name evidence="2" type="ORF">SAMN04487940_1414</name>
</gene>
<dbReference type="InterPro" id="IPR038765">
    <property type="entry name" value="Papain-like_cys_pep_sf"/>
</dbReference>
<keyword evidence="3" id="KW-1185">Reference proteome</keyword>